<feature type="compositionally biased region" description="Basic and acidic residues" evidence="1">
    <location>
        <begin position="168"/>
        <end position="177"/>
    </location>
</feature>
<dbReference type="EMBL" id="FTOR01000006">
    <property type="protein sequence ID" value="SIT24008.1"/>
    <property type="molecule type" value="Genomic_DNA"/>
</dbReference>
<organism evidence="4 5">
    <name type="scientific">Filimonas lacunae</name>
    <dbReference type="NCBI Taxonomy" id="477680"/>
    <lineage>
        <taxon>Bacteria</taxon>
        <taxon>Pseudomonadati</taxon>
        <taxon>Bacteroidota</taxon>
        <taxon>Chitinophagia</taxon>
        <taxon>Chitinophagales</taxon>
        <taxon>Chitinophagaceae</taxon>
        <taxon>Filimonas</taxon>
    </lineage>
</organism>
<evidence type="ECO:0000313" key="4">
    <source>
        <dbReference type="EMBL" id="SIT24008.1"/>
    </source>
</evidence>
<gene>
    <name evidence="4" type="ORF">SAMN05421788_10650</name>
</gene>
<evidence type="ECO:0000313" key="5">
    <source>
        <dbReference type="Proteomes" id="UP000186917"/>
    </source>
</evidence>
<feature type="transmembrane region" description="Helical" evidence="2">
    <location>
        <begin position="656"/>
        <end position="678"/>
    </location>
</feature>
<evidence type="ECO:0000256" key="1">
    <source>
        <dbReference type="SAM" id="MobiDB-lite"/>
    </source>
</evidence>
<proteinExistence type="predicted"/>
<feature type="chain" id="PRO_5013269850" description="Glycosyl hydrolases family 18" evidence="3">
    <location>
        <begin position="28"/>
        <end position="688"/>
    </location>
</feature>
<evidence type="ECO:0000256" key="2">
    <source>
        <dbReference type="SAM" id="Phobius"/>
    </source>
</evidence>
<evidence type="ECO:0000256" key="3">
    <source>
        <dbReference type="SAM" id="SignalP"/>
    </source>
</evidence>
<dbReference type="Gene3D" id="3.20.20.80">
    <property type="entry name" value="Glycosidases"/>
    <property type="match status" value="1"/>
</dbReference>
<feature type="signal peptide" evidence="3">
    <location>
        <begin position="1"/>
        <end position="27"/>
    </location>
</feature>
<dbReference type="InterPro" id="IPR017853">
    <property type="entry name" value="GH"/>
</dbReference>
<feature type="transmembrane region" description="Helical" evidence="2">
    <location>
        <begin position="589"/>
        <end position="611"/>
    </location>
</feature>
<keyword evidence="5" id="KW-1185">Reference proteome</keyword>
<reference evidence="5" key="1">
    <citation type="submission" date="2017-01" db="EMBL/GenBank/DDBJ databases">
        <authorList>
            <person name="Varghese N."/>
            <person name="Submissions S."/>
        </authorList>
    </citation>
    <scope>NUCLEOTIDE SEQUENCE [LARGE SCALE GENOMIC DNA]</scope>
    <source>
        <strain evidence="5">DSM 21054</strain>
    </source>
</reference>
<evidence type="ECO:0008006" key="6">
    <source>
        <dbReference type="Google" id="ProtNLM"/>
    </source>
</evidence>
<keyword evidence="2" id="KW-1133">Transmembrane helix</keyword>
<name>A0A1N7QMH0_9BACT</name>
<dbReference type="Proteomes" id="UP000186917">
    <property type="component" value="Unassembled WGS sequence"/>
</dbReference>
<dbReference type="STRING" id="477680.SAMN05421788_10650"/>
<sequence length="688" mass="77668">MKRKFTLPVCFLITLLLVCGLHSSAFPYIHYPPKDTAAKAFEDTLKSKQGILKSIAQFFKFRANAQKREKERVLNIIKSLSIGDSIRITADNLKLMIATIADKQDQHYDTIMALIDSLQSRFPLVTTLKDITHPTTDSTGVTDSTVTDLDISEIIKKLLPPSPGKPLTKKEKEERAQKTTTTRNIIDMGPQSFRKREGISIKDYSLTLRKLTSFYGFYNTAEPYDSRNTPFKEFDWWIYDALQFNGKTGNFTALNNWNTIPNIADTAKNAGCKIAFTIQLANPTTTSSFLKSVKAQHKLSDGILELLSKRPADGINIHFATLDESDRNRFTDFVSFLSKAVKQAHPGFQVALTLPEEITPTYINISDLDSSCDAFFINDSSAVSYFLSQKVPASKFIFTVPANAYEASDLPAITGRFEMVTDNKLGGAGICYVGNNVNYIDVWNSMLYTLTTIDTTLVKDSTITSTHPFTFWEKLYRRLALYNYIITNPCEECFEHIQGDSSINYLLQYVHDLGLDTVVRGYNKQQLQRRDRPADLRRVLVTEFEYLSNELTRFLLCASLIMLLGCIIFGVVYVYNLKNKGDDWSYKKPVARILMAFTILLTLFAFSYVFVNDQLPFFGVGNTVKIHWETIGIKSGSYFKKSLKCMPDPDCVNISLYTLLGIITLGGIVGILTARFLILPLLKQNDVP</sequence>
<keyword evidence="2" id="KW-0812">Transmembrane</keyword>
<accession>A0A1N7QMH0</accession>
<keyword evidence="2" id="KW-0472">Membrane</keyword>
<dbReference type="AlphaFoldDB" id="A0A1N7QMH0"/>
<dbReference type="RefSeq" id="WP_076380271.1">
    <property type="nucleotide sequence ID" value="NZ_FTOR01000006.1"/>
</dbReference>
<dbReference type="SUPFAM" id="SSF51445">
    <property type="entry name" value="(Trans)glycosidases"/>
    <property type="match status" value="1"/>
</dbReference>
<feature type="region of interest" description="Disordered" evidence="1">
    <location>
        <begin position="160"/>
        <end position="179"/>
    </location>
</feature>
<keyword evidence="3" id="KW-0732">Signal</keyword>
<feature type="transmembrane region" description="Helical" evidence="2">
    <location>
        <begin position="553"/>
        <end position="577"/>
    </location>
</feature>
<protein>
    <recommendedName>
        <fullName evidence="6">Glycosyl hydrolases family 18</fullName>
    </recommendedName>
</protein>